<dbReference type="InterPro" id="IPR021395">
    <property type="entry name" value="DUF3035"/>
</dbReference>
<organism evidence="2">
    <name type="scientific">marine metagenome</name>
    <dbReference type="NCBI Taxonomy" id="408172"/>
    <lineage>
        <taxon>unclassified sequences</taxon>
        <taxon>metagenomes</taxon>
        <taxon>ecological metagenomes</taxon>
    </lineage>
</organism>
<dbReference type="EMBL" id="UINC01026614">
    <property type="protein sequence ID" value="SVB04377.1"/>
    <property type="molecule type" value="Genomic_DNA"/>
</dbReference>
<evidence type="ECO:0000313" key="2">
    <source>
        <dbReference type="EMBL" id="SVB04377.1"/>
    </source>
</evidence>
<protein>
    <submittedName>
        <fullName evidence="2">Uncharacterized protein</fullName>
    </submittedName>
</protein>
<gene>
    <name evidence="2" type="ORF">METZ01_LOCUS157231</name>
</gene>
<sequence length="92" mass="10367">MMLSFLITSCESLREGLTGSKNLSTDEFLVEKKDPLVLPPDFENLPNPSERQVSVEEMTSFEKTLKKQTISESSSATENSVEESILNQIKKR</sequence>
<dbReference type="AlphaFoldDB" id="A0A382ATU7"/>
<name>A0A382ATU7_9ZZZZ</name>
<dbReference type="Pfam" id="PF11233">
    <property type="entry name" value="DUF3035"/>
    <property type="match status" value="1"/>
</dbReference>
<reference evidence="2" key="1">
    <citation type="submission" date="2018-05" db="EMBL/GenBank/DDBJ databases">
        <authorList>
            <person name="Lanie J.A."/>
            <person name="Ng W.-L."/>
            <person name="Kazmierczak K.M."/>
            <person name="Andrzejewski T.M."/>
            <person name="Davidsen T.M."/>
            <person name="Wayne K.J."/>
            <person name="Tettelin H."/>
            <person name="Glass J.I."/>
            <person name="Rusch D."/>
            <person name="Podicherti R."/>
            <person name="Tsui H.-C.T."/>
            <person name="Winkler M.E."/>
        </authorList>
    </citation>
    <scope>NUCLEOTIDE SEQUENCE</scope>
</reference>
<evidence type="ECO:0000256" key="1">
    <source>
        <dbReference type="SAM" id="MobiDB-lite"/>
    </source>
</evidence>
<feature type="region of interest" description="Disordered" evidence="1">
    <location>
        <begin position="65"/>
        <end position="92"/>
    </location>
</feature>
<feature type="compositionally biased region" description="Polar residues" evidence="1">
    <location>
        <begin position="67"/>
        <end position="79"/>
    </location>
</feature>
<accession>A0A382ATU7</accession>
<proteinExistence type="predicted"/>